<dbReference type="PANTHER" id="PTHR33050">
    <property type="entry name" value="REVERSE TRANSCRIPTASE DOMAIN-CONTAINING PROTEIN"/>
    <property type="match status" value="1"/>
</dbReference>
<feature type="domain" description="Reverse transcriptase" evidence="1">
    <location>
        <begin position="1"/>
        <end position="137"/>
    </location>
</feature>
<name>A0AAD9QNN9_ACRCE</name>
<dbReference type="SUPFAM" id="SSF56672">
    <property type="entry name" value="DNA/RNA polymerases"/>
    <property type="match status" value="1"/>
</dbReference>
<dbReference type="CDD" id="cd03714">
    <property type="entry name" value="RT_DIRS1"/>
    <property type="match status" value="1"/>
</dbReference>
<dbReference type="Gene3D" id="3.10.10.10">
    <property type="entry name" value="HIV Type 1 Reverse Transcriptase, subunit A, domain 1"/>
    <property type="match status" value="1"/>
</dbReference>
<evidence type="ECO:0000313" key="3">
    <source>
        <dbReference type="Proteomes" id="UP001249851"/>
    </source>
</evidence>
<dbReference type="AlphaFoldDB" id="A0AAD9QNN9"/>
<evidence type="ECO:0000259" key="1">
    <source>
        <dbReference type="PROSITE" id="PS50878"/>
    </source>
</evidence>
<organism evidence="2 3">
    <name type="scientific">Acropora cervicornis</name>
    <name type="common">Staghorn coral</name>
    <dbReference type="NCBI Taxonomy" id="6130"/>
    <lineage>
        <taxon>Eukaryota</taxon>
        <taxon>Metazoa</taxon>
        <taxon>Cnidaria</taxon>
        <taxon>Anthozoa</taxon>
        <taxon>Hexacorallia</taxon>
        <taxon>Scleractinia</taxon>
        <taxon>Astrocoeniina</taxon>
        <taxon>Acroporidae</taxon>
        <taxon>Acropora</taxon>
    </lineage>
</organism>
<dbReference type="PROSITE" id="PS50878">
    <property type="entry name" value="RT_POL"/>
    <property type="match status" value="1"/>
</dbReference>
<dbReference type="InterPro" id="IPR043502">
    <property type="entry name" value="DNA/RNA_pol_sf"/>
</dbReference>
<dbReference type="Pfam" id="PF00078">
    <property type="entry name" value="RVT_1"/>
    <property type="match status" value="1"/>
</dbReference>
<dbReference type="InterPro" id="IPR011010">
    <property type="entry name" value="DNA_brk_join_enz"/>
</dbReference>
<dbReference type="CDD" id="cd09275">
    <property type="entry name" value="RNase_HI_RT_DIRS1"/>
    <property type="match status" value="1"/>
</dbReference>
<dbReference type="Proteomes" id="UP001249851">
    <property type="component" value="Unassembled WGS sequence"/>
</dbReference>
<accession>A0AAD9QNN9</accession>
<protein>
    <submittedName>
        <fullName evidence="2">Pro-Pol polyprotein</fullName>
    </submittedName>
</protein>
<dbReference type="InterPro" id="IPR000477">
    <property type="entry name" value="RT_dom"/>
</dbReference>
<dbReference type="PANTHER" id="PTHR33050:SF7">
    <property type="entry name" value="RIBONUCLEASE H"/>
    <property type="match status" value="1"/>
</dbReference>
<gene>
    <name evidence="2" type="ORF">P5673_012148</name>
</gene>
<dbReference type="Gene3D" id="3.30.70.270">
    <property type="match status" value="1"/>
</dbReference>
<reference evidence="2" key="2">
    <citation type="journal article" date="2023" name="Science">
        <title>Genomic signatures of disease resistance in endangered staghorn corals.</title>
        <authorList>
            <person name="Vollmer S.V."/>
            <person name="Selwyn J.D."/>
            <person name="Despard B.A."/>
            <person name="Roesel C.L."/>
        </authorList>
    </citation>
    <scope>NUCLEOTIDE SEQUENCE</scope>
    <source>
        <strain evidence="2">K2</strain>
    </source>
</reference>
<keyword evidence="3" id="KW-1185">Reference proteome</keyword>
<evidence type="ECO:0000313" key="2">
    <source>
        <dbReference type="EMBL" id="KAK2564667.1"/>
    </source>
</evidence>
<dbReference type="EMBL" id="JARQWQ010000022">
    <property type="protein sequence ID" value="KAK2564667.1"/>
    <property type="molecule type" value="Genomic_DNA"/>
</dbReference>
<dbReference type="SUPFAM" id="SSF56349">
    <property type="entry name" value="DNA breaking-rejoining enzymes"/>
    <property type="match status" value="1"/>
</dbReference>
<dbReference type="InterPro" id="IPR052055">
    <property type="entry name" value="Hepadnavirus_pol/RT"/>
</dbReference>
<proteinExistence type="predicted"/>
<dbReference type="InterPro" id="IPR043128">
    <property type="entry name" value="Rev_trsase/Diguanyl_cyclase"/>
</dbReference>
<dbReference type="GO" id="GO:0003677">
    <property type="term" value="F:DNA binding"/>
    <property type="evidence" value="ECO:0007669"/>
    <property type="project" value="InterPro"/>
</dbReference>
<reference evidence="2" key="1">
    <citation type="journal article" date="2023" name="G3 (Bethesda)">
        <title>Whole genome assembly and annotation of the endangered Caribbean coral Acropora cervicornis.</title>
        <authorList>
            <person name="Selwyn J.D."/>
            <person name="Vollmer S.V."/>
        </authorList>
    </citation>
    <scope>NUCLEOTIDE SEQUENCE</scope>
    <source>
        <strain evidence="2">K2</strain>
    </source>
</reference>
<comment type="caution">
    <text evidence="2">The sequence shown here is derived from an EMBL/GenBank/DDBJ whole genome shotgun (WGS) entry which is preliminary data.</text>
</comment>
<sequence>MDTLWSAVRLTTPNCFMASIDLTDAYYVVPIAEEHRKYLRFYWQGCLYQYTCMPNGLSSAPRCFTKLLKTVYSTLRQYGHINVGYIDDSYLQGSDTKECLLNISGTQTLFTRLGFVINVEKSCFIPAQKITFLGFVLDSVSMTIALTEDKKDKVKANCKALLPQTNITITELAQLVGTLELRTDASKKGWGVYLDGDTTQGLWSVSESQLHISELELKAVHFAVQAFGDRLQNKHVKILCDNSTTVAYVNAMGGTKSPGCNQIMGLMPAKYFGGTSTSGNHDLTLLAHPSLVTTTVEDVNCNPISVAKAGGPTFTITFSSNTTPLKEELTMLACLLSGNPSKIKEFQRQLLSSSWPPGEMAQRNNTQGLTYSAINTARSALSSYITLDNGTCVGQHPLVSRLMKGIFQEKPPRPKYTEIWDVSIVLSHLRSLSPVDKLSLKELTLKLVVLILLVSGQRGQTVHLLSIDHMVPMNNCSTFQIVDHLKQSRPGVKNPLVELRPFEDKSLCVVTTLKEYLTRTQSLRGSESQLFISYTRPFRRVSRETISPWVKLVLTYSGIDTLRFKPHSTRAASTS</sequence>